<dbReference type="InterPro" id="IPR045249">
    <property type="entry name" value="HARBI1-like"/>
</dbReference>
<evidence type="ECO:0000256" key="4">
    <source>
        <dbReference type="ARBA" id="ARBA00022722"/>
    </source>
</evidence>
<evidence type="ECO:0000313" key="10">
    <source>
        <dbReference type="Proteomes" id="UP001162156"/>
    </source>
</evidence>
<evidence type="ECO:0000259" key="8">
    <source>
        <dbReference type="Pfam" id="PF13359"/>
    </source>
</evidence>
<sequence>MNIKRVCDSRLRLLAVNARYPGSVHDVAIWNLSNVNVFMKRCFEQGDHESWLLGDCGYPLSPWLMTPIPDAPQHTPESRYTEKHCRVRNAIERCFGVLKQKWRCLLKHRVLHYNHRIAGLIIYSSAVLHNLCIEHNYIEELNDVEIDENDDEQDDANVGKYEIYKPA</sequence>
<evidence type="ECO:0000256" key="6">
    <source>
        <dbReference type="ARBA" id="ARBA00022801"/>
    </source>
</evidence>
<protein>
    <recommendedName>
        <fullName evidence="8">DDE Tnp4 domain-containing protein</fullName>
    </recommendedName>
</protein>
<gene>
    <name evidence="9" type="ORF">NQ314_004131</name>
</gene>
<dbReference type="AlphaFoldDB" id="A0AAV8ZNJ5"/>
<dbReference type="GO" id="GO:0016787">
    <property type="term" value="F:hydrolase activity"/>
    <property type="evidence" value="ECO:0007669"/>
    <property type="project" value="UniProtKB-KW"/>
</dbReference>
<evidence type="ECO:0000256" key="5">
    <source>
        <dbReference type="ARBA" id="ARBA00022723"/>
    </source>
</evidence>
<organism evidence="9 10">
    <name type="scientific">Rhamnusium bicolor</name>
    <dbReference type="NCBI Taxonomy" id="1586634"/>
    <lineage>
        <taxon>Eukaryota</taxon>
        <taxon>Metazoa</taxon>
        <taxon>Ecdysozoa</taxon>
        <taxon>Arthropoda</taxon>
        <taxon>Hexapoda</taxon>
        <taxon>Insecta</taxon>
        <taxon>Pterygota</taxon>
        <taxon>Neoptera</taxon>
        <taxon>Endopterygota</taxon>
        <taxon>Coleoptera</taxon>
        <taxon>Polyphaga</taxon>
        <taxon>Cucujiformia</taxon>
        <taxon>Chrysomeloidea</taxon>
        <taxon>Cerambycidae</taxon>
        <taxon>Lepturinae</taxon>
        <taxon>Rhagiini</taxon>
        <taxon>Rhamnusium</taxon>
    </lineage>
</organism>
<dbReference type="Pfam" id="PF13359">
    <property type="entry name" value="DDE_Tnp_4"/>
    <property type="match status" value="1"/>
</dbReference>
<dbReference type="GO" id="GO:0046872">
    <property type="term" value="F:metal ion binding"/>
    <property type="evidence" value="ECO:0007669"/>
    <property type="project" value="UniProtKB-KW"/>
</dbReference>
<dbReference type="InterPro" id="IPR027806">
    <property type="entry name" value="HARBI1_dom"/>
</dbReference>
<comment type="similarity">
    <text evidence="3">Belongs to the HARBI1 family.</text>
</comment>
<keyword evidence="10" id="KW-1185">Reference proteome</keyword>
<dbReference type="EMBL" id="JANEYF010001226">
    <property type="protein sequence ID" value="KAJ8965441.1"/>
    <property type="molecule type" value="Genomic_DNA"/>
</dbReference>
<feature type="domain" description="DDE Tnp4" evidence="8">
    <location>
        <begin position="2"/>
        <end position="130"/>
    </location>
</feature>
<dbReference type="Proteomes" id="UP001162156">
    <property type="component" value="Unassembled WGS sequence"/>
</dbReference>
<comment type="caution">
    <text evidence="9">The sequence shown here is derived from an EMBL/GenBank/DDBJ whole genome shotgun (WGS) entry which is preliminary data.</text>
</comment>
<dbReference type="GO" id="GO:0005634">
    <property type="term" value="C:nucleus"/>
    <property type="evidence" value="ECO:0007669"/>
    <property type="project" value="UniProtKB-SubCell"/>
</dbReference>
<comment type="cofactor">
    <cofactor evidence="1">
        <name>a divalent metal cation</name>
        <dbReference type="ChEBI" id="CHEBI:60240"/>
    </cofactor>
</comment>
<keyword evidence="4" id="KW-0540">Nuclease</keyword>
<reference evidence="9" key="1">
    <citation type="journal article" date="2023" name="Insect Mol. Biol.">
        <title>Genome sequencing provides insights into the evolution of gene families encoding plant cell wall-degrading enzymes in longhorned beetles.</title>
        <authorList>
            <person name="Shin N.R."/>
            <person name="Okamura Y."/>
            <person name="Kirsch R."/>
            <person name="Pauchet Y."/>
        </authorList>
    </citation>
    <scope>NUCLEOTIDE SEQUENCE</scope>
    <source>
        <strain evidence="9">RBIC_L_NR</strain>
    </source>
</reference>
<evidence type="ECO:0000313" key="9">
    <source>
        <dbReference type="EMBL" id="KAJ8965441.1"/>
    </source>
</evidence>
<evidence type="ECO:0000256" key="3">
    <source>
        <dbReference type="ARBA" id="ARBA00006958"/>
    </source>
</evidence>
<evidence type="ECO:0000256" key="1">
    <source>
        <dbReference type="ARBA" id="ARBA00001968"/>
    </source>
</evidence>
<keyword evidence="5" id="KW-0479">Metal-binding</keyword>
<comment type="subcellular location">
    <subcellularLocation>
        <location evidence="2">Nucleus</location>
    </subcellularLocation>
</comment>
<evidence type="ECO:0000256" key="7">
    <source>
        <dbReference type="ARBA" id="ARBA00023242"/>
    </source>
</evidence>
<keyword evidence="7" id="KW-0539">Nucleus</keyword>
<proteinExistence type="inferred from homology"/>
<keyword evidence="6" id="KW-0378">Hydrolase</keyword>
<accession>A0AAV8ZNJ5</accession>
<name>A0AAV8ZNJ5_9CUCU</name>
<dbReference type="PANTHER" id="PTHR22930">
    <property type="match status" value="1"/>
</dbReference>
<dbReference type="PANTHER" id="PTHR22930:SF267">
    <property type="entry name" value="NUCLEASE HARBI1-RELATED"/>
    <property type="match status" value="1"/>
</dbReference>
<evidence type="ECO:0000256" key="2">
    <source>
        <dbReference type="ARBA" id="ARBA00004123"/>
    </source>
</evidence>
<dbReference type="GO" id="GO:0004518">
    <property type="term" value="F:nuclease activity"/>
    <property type="evidence" value="ECO:0007669"/>
    <property type="project" value="UniProtKB-KW"/>
</dbReference>